<proteinExistence type="predicted"/>
<dbReference type="GO" id="GO:0038202">
    <property type="term" value="P:TORC1 signaling"/>
    <property type="evidence" value="ECO:0007669"/>
    <property type="project" value="TreeGrafter"/>
</dbReference>
<dbReference type="GO" id="GO:0016242">
    <property type="term" value="P:negative regulation of macroautophagy"/>
    <property type="evidence" value="ECO:0007669"/>
    <property type="project" value="TreeGrafter"/>
</dbReference>
<dbReference type="WBParaSite" id="snap_masked-unitig_28574-processed-gene-0.0-mRNA-1">
    <property type="protein sequence ID" value="snap_masked-unitig_28574-processed-gene-0.0-mRNA-1"/>
    <property type="gene ID" value="snap_masked-unitig_28574-processed-gene-0.0"/>
</dbReference>
<dbReference type="PANTHER" id="PTHR11139">
    <property type="entry name" value="ATAXIA TELANGIECTASIA MUTATED ATM -RELATED"/>
    <property type="match status" value="1"/>
</dbReference>
<dbReference type="GO" id="GO:0044877">
    <property type="term" value="F:protein-containing complex binding"/>
    <property type="evidence" value="ECO:0007669"/>
    <property type="project" value="InterPro"/>
</dbReference>
<dbReference type="InterPro" id="IPR036738">
    <property type="entry name" value="FRB_sf"/>
</dbReference>
<accession>A0A1I8JMZ2</accession>
<dbReference type="GO" id="GO:0005634">
    <property type="term" value="C:nucleus"/>
    <property type="evidence" value="ECO:0007669"/>
    <property type="project" value="TreeGrafter"/>
</dbReference>
<dbReference type="SUPFAM" id="SSF47212">
    <property type="entry name" value="FKBP12-rapamycin-binding domain of FKBP-rapamycin-associated protein (FRAP)"/>
    <property type="match status" value="1"/>
</dbReference>
<dbReference type="AlphaFoldDB" id="A0A1I8JMZ2"/>
<evidence type="ECO:0000313" key="3">
    <source>
        <dbReference type="Proteomes" id="UP000095280"/>
    </source>
</evidence>
<dbReference type="GO" id="GO:0004674">
    <property type="term" value="F:protein serine/threonine kinase activity"/>
    <property type="evidence" value="ECO:0007669"/>
    <property type="project" value="TreeGrafter"/>
</dbReference>
<dbReference type="GO" id="GO:0031931">
    <property type="term" value="C:TORC1 complex"/>
    <property type="evidence" value="ECO:0007669"/>
    <property type="project" value="TreeGrafter"/>
</dbReference>
<dbReference type="SUPFAM" id="SSF56112">
    <property type="entry name" value="Protein kinase-like (PK-like)"/>
    <property type="match status" value="1"/>
</dbReference>
<feature type="domain" description="PIK-related kinase FAT" evidence="1">
    <location>
        <begin position="28"/>
        <end position="152"/>
    </location>
</feature>
<keyword evidence="3" id="KW-1185">Reference proteome</keyword>
<dbReference type="InterPro" id="IPR003151">
    <property type="entry name" value="PIK-rel_kinase_FAT"/>
</dbReference>
<dbReference type="InterPro" id="IPR009076">
    <property type="entry name" value="FRB_dom"/>
</dbReference>
<dbReference type="GO" id="GO:0031932">
    <property type="term" value="C:TORC2 complex"/>
    <property type="evidence" value="ECO:0007669"/>
    <property type="project" value="TreeGrafter"/>
</dbReference>
<evidence type="ECO:0000313" key="4">
    <source>
        <dbReference type="WBParaSite" id="snap_masked-unitig_28574-processed-gene-0.0-mRNA-1"/>
    </source>
</evidence>
<dbReference type="Gene3D" id="3.30.1010.10">
    <property type="entry name" value="Phosphatidylinositol 3-kinase Catalytic Subunit, Chain A, domain 4"/>
    <property type="match status" value="1"/>
</dbReference>
<dbReference type="Pfam" id="PF08771">
    <property type="entry name" value="FRB_dom"/>
    <property type="match status" value="1"/>
</dbReference>
<organism evidence="3 4">
    <name type="scientific">Macrostomum lignano</name>
    <dbReference type="NCBI Taxonomy" id="282301"/>
    <lineage>
        <taxon>Eukaryota</taxon>
        <taxon>Metazoa</taxon>
        <taxon>Spiralia</taxon>
        <taxon>Lophotrochozoa</taxon>
        <taxon>Platyhelminthes</taxon>
        <taxon>Rhabditophora</taxon>
        <taxon>Macrostomorpha</taxon>
        <taxon>Macrostomida</taxon>
        <taxon>Macrostomidae</taxon>
        <taxon>Macrostomum</taxon>
    </lineage>
</organism>
<dbReference type="Gene3D" id="1.20.120.150">
    <property type="entry name" value="FKBP12-rapamycin binding domain"/>
    <property type="match status" value="1"/>
</dbReference>
<evidence type="ECO:0000259" key="2">
    <source>
        <dbReference type="Pfam" id="PF08771"/>
    </source>
</evidence>
<dbReference type="InterPro" id="IPR011009">
    <property type="entry name" value="Kinase-like_dom_sf"/>
</dbReference>
<dbReference type="Proteomes" id="UP000095280">
    <property type="component" value="Unplaced"/>
</dbReference>
<sequence>MDRIGGHSHGEVELPMREHGPRADKVAAMAIKCCWSNRSWDKLCSFLKFLPKDSYDANFFNAVYAIHLGVFDEARCFLDRSRDILDADIANAASDSYMRSYSICVSAQTLTELEEVMEYRLETDRRPLIRECWSKRLESCDKQVEDWWRLLQPLSKNSRTSFSLRVIASLMGFNPAAPGAKPLAPAMAEVSLAYAKHLWFSGQKAEATNRLTQLIRQLVAHQDSAGQSGGSMTANSPPTVANAASGQLVFGDSSARRCPWWRRGRQAAVSNSRRLTATMIRSSPACAPEQWRGGLVQPSSPIVADSPYLYCMHRCLGLVSAATDRDAELRKAWARFGLMSYESFMLARIDSPRQWSMLRLSNILVEVGKAHPQAMINPLILAFKSGGTQRRRCWNCNKILYNMESHSARLVSEGFMLNEELIRLAITWAEMWYESIEEASRAFFGETKDIRFCKPLHELMTKPPETLQETAFHQEYARELQECLELCAKYQRCRHMQELNVAWDIYYNIFRRLGKQVPAVQTLELSYSAPRLANYGTDWELAVPGTYLPRKPVIRVAGIKPTLKLINSKQKPRILTVNGSDGHGYTFLLKRSRRYSTGRESYATVRSD</sequence>
<reference evidence="4" key="1">
    <citation type="submission" date="2016-11" db="UniProtKB">
        <authorList>
            <consortium name="WormBaseParasite"/>
        </authorList>
    </citation>
    <scope>IDENTIFICATION</scope>
</reference>
<dbReference type="SMART" id="SM01345">
    <property type="entry name" value="Rapamycin_bind"/>
    <property type="match status" value="1"/>
</dbReference>
<dbReference type="PANTHER" id="PTHR11139:SF9">
    <property type="entry name" value="SERINE_THREONINE-PROTEIN KINASE MTOR"/>
    <property type="match status" value="1"/>
</dbReference>
<dbReference type="InterPro" id="IPR050517">
    <property type="entry name" value="DDR_Repair_Kinase"/>
</dbReference>
<dbReference type="GO" id="GO:0005737">
    <property type="term" value="C:cytoplasm"/>
    <property type="evidence" value="ECO:0007669"/>
    <property type="project" value="TreeGrafter"/>
</dbReference>
<protein>
    <submittedName>
        <fullName evidence="4">FAT domain-containing protein</fullName>
    </submittedName>
</protein>
<name>A0A1I8JMZ2_9PLAT</name>
<dbReference type="Pfam" id="PF02259">
    <property type="entry name" value="FAT"/>
    <property type="match status" value="1"/>
</dbReference>
<evidence type="ECO:0000259" key="1">
    <source>
        <dbReference type="Pfam" id="PF02259"/>
    </source>
</evidence>
<feature type="domain" description="FKBP12-rapamycin binding" evidence="2">
    <location>
        <begin position="420"/>
        <end position="514"/>
    </location>
</feature>